<proteinExistence type="predicted"/>
<dbReference type="OrthoDB" id="302321at2759"/>
<reference evidence="1" key="1">
    <citation type="submission" date="2021-01" db="EMBL/GenBank/DDBJ databases">
        <authorList>
            <consortium name="Genoscope - CEA"/>
            <person name="William W."/>
        </authorList>
    </citation>
    <scope>NUCLEOTIDE SEQUENCE</scope>
</reference>
<name>A0A8S1U5U7_PAROT</name>
<gene>
    <name evidence="1" type="ORF">POCTA_138.1.T0390054</name>
</gene>
<evidence type="ECO:0000313" key="2">
    <source>
        <dbReference type="Proteomes" id="UP000683925"/>
    </source>
</evidence>
<accession>A0A8S1U5U7</accession>
<protein>
    <submittedName>
        <fullName evidence="1">Uncharacterized protein</fullName>
    </submittedName>
</protein>
<dbReference type="AlphaFoldDB" id="A0A8S1U5U7"/>
<dbReference type="Proteomes" id="UP000683925">
    <property type="component" value="Unassembled WGS sequence"/>
</dbReference>
<evidence type="ECO:0000313" key="1">
    <source>
        <dbReference type="EMBL" id="CAD8160821.1"/>
    </source>
</evidence>
<sequence length="600" mass="71444">MENYQFESQDTLSQSEQSTFEYKYELLQQFQFVQNETLMFINIEESDQEVDITKQKQVKTQLFFRRTSIKESQDRSSQINEINPNQPKIKKPEQQIQESKQMITQQIKRSMKRSQTAFKKEFGSFAKQNGSKIFLKRANQAIVNNFEQIRKQKSIITNNINQFGKSHLRTIQVKYFRTNLTKVLFIEKEMTAIEFIVLALKEYTLERKFDQNLFEYKNYTLAYQLETLEDQFEIDEDRFRRPIQRAKSVIQKEEDNIAVRRASCNERAIAFLVEHSFSDYEDKTITIDFPVVLSCKQVDIVVNQTCQQTFGVDLQTLKKTYEQFPEYIILLIEDAQTQSKLQIKCLNNSRLEDVLDSFNNGFKSKRSLKDYFLRLKYPCIHTGIGPLSLSTPVNQLPIHWLVLEKKYIIEYQTPNLIDLGRKFENFKQTNYYEDGFISCSQQDSQMKMESINYLSSLYSYQEFQLMQLKKGQQQQVLIGIDYFDIRIFYINHQNNIFSHSSLLQYIPNYIVDMFKCKKKEEKIIKIKSIKLCSLDQKQNKFYFTYKNSVSKFKQLCFIPEQSNDKRSQTKLNNQFLESYQKLDNLVGLRKNHIQIDENLK</sequence>
<comment type="caution">
    <text evidence="1">The sequence shown here is derived from an EMBL/GenBank/DDBJ whole genome shotgun (WGS) entry which is preliminary data.</text>
</comment>
<keyword evidence="2" id="KW-1185">Reference proteome</keyword>
<organism evidence="1 2">
    <name type="scientific">Paramecium octaurelia</name>
    <dbReference type="NCBI Taxonomy" id="43137"/>
    <lineage>
        <taxon>Eukaryota</taxon>
        <taxon>Sar</taxon>
        <taxon>Alveolata</taxon>
        <taxon>Ciliophora</taxon>
        <taxon>Intramacronucleata</taxon>
        <taxon>Oligohymenophorea</taxon>
        <taxon>Peniculida</taxon>
        <taxon>Parameciidae</taxon>
        <taxon>Paramecium</taxon>
    </lineage>
</organism>
<dbReference type="OMA" id="ITIDYPV"/>
<dbReference type="EMBL" id="CAJJDP010000039">
    <property type="protein sequence ID" value="CAD8160821.1"/>
    <property type="molecule type" value="Genomic_DNA"/>
</dbReference>